<dbReference type="Proteomes" id="UP000027222">
    <property type="component" value="Unassembled WGS sequence"/>
</dbReference>
<proteinExistence type="predicted"/>
<evidence type="ECO:0000313" key="2">
    <source>
        <dbReference type="Proteomes" id="UP000027222"/>
    </source>
</evidence>
<dbReference type="AlphaFoldDB" id="A0A067STS0"/>
<sequence>MSNSVAPSKQQWWQFGETAAFLAGPEAGPLVSGGMGLLGPMFGMTDSSSGVSMEELLQDTVASINAWTTKAINDALDLHELQDNIVEVTTRITEFQESIAEFNAPTDPNLTLAQILKHYQDGQAKLSNMFQIGSDLDIALAKLSSPALAERGLPVYMDGATFSIMISALSIALVRRIFTCQIQMDPKTTDAEKQKLLAFPIPDPTVIMTHLSKSDDYVQHASSTLVNIMHKWYTSPTFADSPRVDVNNFRGPFPLSPDGDRVTVQFGDWSLGSPWFSMYKDADFSPKFIDDFLRDQIAANFSSVSTGIRSMQAQQLSWHNYLVSQLKATGNTASPPVISPLPVLQLQAPFPPFPKFNKTLDLTEYPLPFGGGGVSANPTSLGTGAPTSGLVIRSGLGSTSVLGLDVTGTKVIVGKDGGFFWSLLFLPGAVSGPFVILHRTTNKVLQWRSSDPNHPDARNPIATVNVVPFDPADSFGDPTCLFERIGTAPVWRQSILPGQTTMTVANFAGQIITPAGAGYDANSTSGIFLSGDVVNGPVTLKQEQFVSSGLSGSTLVSVWIIDSAALGANGATAIGLPGQGA</sequence>
<evidence type="ECO:0000313" key="1">
    <source>
        <dbReference type="EMBL" id="KDR74296.1"/>
    </source>
</evidence>
<reference evidence="2" key="1">
    <citation type="journal article" date="2014" name="Proc. Natl. Acad. Sci. U.S.A.">
        <title>Extensive sampling of basidiomycete genomes demonstrates inadequacy of the white-rot/brown-rot paradigm for wood decay fungi.</title>
        <authorList>
            <person name="Riley R."/>
            <person name="Salamov A.A."/>
            <person name="Brown D.W."/>
            <person name="Nagy L.G."/>
            <person name="Floudas D."/>
            <person name="Held B.W."/>
            <person name="Levasseur A."/>
            <person name="Lombard V."/>
            <person name="Morin E."/>
            <person name="Otillar R."/>
            <person name="Lindquist E.A."/>
            <person name="Sun H."/>
            <person name="LaButti K.M."/>
            <person name="Schmutz J."/>
            <person name="Jabbour D."/>
            <person name="Luo H."/>
            <person name="Baker S.E."/>
            <person name="Pisabarro A.G."/>
            <person name="Walton J.D."/>
            <person name="Blanchette R.A."/>
            <person name="Henrissat B."/>
            <person name="Martin F."/>
            <person name="Cullen D."/>
            <person name="Hibbett D.S."/>
            <person name="Grigoriev I.V."/>
        </authorList>
    </citation>
    <scope>NUCLEOTIDE SEQUENCE [LARGE SCALE GENOMIC DNA]</scope>
    <source>
        <strain evidence="2">CBS 339.88</strain>
    </source>
</reference>
<organism evidence="1 2">
    <name type="scientific">Galerina marginata (strain CBS 339.88)</name>
    <dbReference type="NCBI Taxonomy" id="685588"/>
    <lineage>
        <taxon>Eukaryota</taxon>
        <taxon>Fungi</taxon>
        <taxon>Dikarya</taxon>
        <taxon>Basidiomycota</taxon>
        <taxon>Agaricomycotina</taxon>
        <taxon>Agaricomycetes</taxon>
        <taxon>Agaricomycetidae</taxon>
        <taxon>Agaricales</taxon>
        <taxon>Agaricineae</taxon>
        <taxon>Strophariaceae</taxon>
        <taxon>Galerina</taxon>
    </lineage>
</organism>
<dbReference type="OrthoDB" id="10363021at2759"/>
<dbReference type="HOGENOM" id="CLU_469321_0_0_1"/>
<accession>A0A067STS0</accession>
<dbReference type="EMBL" id="KL142383">
    <property type="protein sequence ID" value="KDR74296.1"/>
    <property type="molecule type" value="Genomic_DNA"/>
</dbReference>
<keyword evidence="2" id="KW-1185">Reference proteome</keyword>
<name>A0A067STS0_GALM3</name>
<protein>
    <submittedName>
        <fullName evidence="1">Uncharacterized protein</fullName>
    </submittedName>
</protein>
<gene>
    <name evidence="1" type="ORF">GALMADRAFT_250083</name>
</gene>